<gene>
    <name evidence="2" type="ORF">V1477_012044</name>
</gene>
<protein>
    <submittedName>
        <fullName evidence="2">Uncharacterized protein</fullName>
    </submittedName>
</protein>
<accession>A0ABD2C1G6</accession>
<dbReference type="Proteomes" id="UP001607303">
    <property type="component" value="Unassembled WGS sequence"/>
</dbReference>
<organism evidence="2 3">
    <name type="scientific">Vespula maculifrons</name>
    <name type="common">Eastern yellow jacket</name>
    <name type="synonym">Wasp</name>
    <dbReference type="NCBI Taxonomy" id="7453"/>
    <lineage>
        <taxon>Eukaryota</taxon>
        <taxon>Metazoa</taxon>
        <taxon>Ecdysozoa</taxon>
        <taxon>Arthropoda</taxon>
        <taxon>Hexapoda</taxon>
        <taxon>Insecta</taxon>
        <taxon>Pterygota</taxon>
        <taxon>Neoptera</taxon>
        <taxon>Endopterygota</taxon>
        <taxon>Hymenoptera</taxon>
        <taxon>Apocrita</taxon>
        <taxon>Aculeata</taxon>
        <taxon>Vespoidea</taxon>
        <taxon>Vespidae</taxon>
        <taxon>Vespinae</taxon>
        <taxon>Vespula</taxon>
    </lineage>
</organism>
<feature type="region of interest" description="Disordered" evidence="1">
    <location>
        <begin position="1"/>
        <end position="29"/>
    </location>
</feature>
<comment type="caution">
    <text evidence="2">The sequence shown here is derived from an EMBL/GenBank/DDBJ whole genome shotgun (WGS) entry which is preliminary data.</text>
</comment>
<dbReference type="EMBL" id="JAYRBN010000063">
    <property type="protein sequence ID" value="KAL2738685.1"/>
    <property type="molecule type" value="Genomic_DNA"/>
</dbReference>
<sequence>MTDVQTNSTKEDAASKRLQQDDSTFRTANEKVWQTQIQRLSETVMKISRRLVPVNATISRSGSFVEIPTCQHVINRVWPINEHLSYATSSSNYNRVDSATMSKNRQNSEFSDR</sequence>
<dbReference type="AlphaFoldDB" id="A0ABD2C1G6"/>
<keyword evidence="3" id="KW-1185">Reference proteome</keyword>
<feature type="compositionally biased region" description="Basic and acidic residues" evidence="1">
    <location>
        <begin position="9"/>
        <end position="24"/>
    </location>
</feature>
<name>A0ABD2C1G6_VESMC</name>
<evidence type="ECO:0000313" key="2">
    <source>
        <dbReference type="EMBL" id="KAL2738685.1"/>
    </source>
</evidence>
<proteinExistence type="predicted"/>
<evidence type="ECO:0000313" key="3">
    <source>
        <dbReference type="Proteomes" id="UP001607303"/>
    </source>
</evidence>
<evidence type="ECO:0000256" key="1">
    <source>
        <dbReference type="SAM" id="MobiDB-lite"/>
    </source>
</evidence>
<reference evidence="2 3" key="1">
    <citation type="journal article" date="2024" name="Ann. Entomol. Soc. Am.">
        <title>Genomic analyses of the southern and eastern yellowjacket wasps (Hymenoptera: Vespidae) reveal evolutionary signatures of social life.</title>
        <authorList>
            <person name="Catto M.A."/>
            <person name="Caine P.B."/>
            <person name="Orr S.E."/>
            <person name="Hunt B.G."/>
            <person name="Goodisman M.A.D."/>
        </authorList>
    </citation>
    <scope>NUCLEOTIDE SEQUENCE [LARGE SCALE GENOMIC DNA]</scope>
    <source>
        <strain evidence="2">232</strain>
        <tissue evidence="2">Head and thorax</tissue>
    </source>
</reference>
<feature type="region of interest" description="Disordered" evidence="1">
    <location>
        <begin position="89"/>
        <end position="113"/>
    </location>
</feature>